<sequence length="112" mass="12764">MNQYAQHPVAHTALDDIIPCVDNASAQETLTRTKEVSSQLVEVWRTYVFQVSASVICTTTGRLTPSLYYQIRVAFNLSYGLYNYGPFLADLQDCTFVQQTFTDIYRDHCPDL</sequence>
<name>A0AAE0ADH0_9ROSI</name>
<reference evidence="1" key="1">
    <citation type="journal article" date="2023" name="Plant J.">
        <title>Genome sequences and population genomics provide insights into the demographic history, inbreeding, and mutation load of two 'living fossil' tree species of Dipteronia.</title>
        <authorList>
            <person name="Feng Y."/>
            <person name="Comes H.P."/>
            <person name="Chen J."/>
            <person name="Zhu S."/>
            <person name="Lu R."/>
            <person name="Zhang X."/>
            <person name="Li P."/>
            <person name="Qiu J."/>
            <person name="Olsen K.M."/>
            <person name="Qiu Y."/>
        </authorList>
    </citation>
    <scope>NUCLEOTIDE SEQUENCE</scope>
    <source>
        <strain evidence="1">NBL</strain>
    </source>
</reference>
<dbReference type="PANTHER" id="PTHR31414:SF15">
    <property type="entry name" value="PLASMA MEMBRANE FUSION PROTEIN"/>
    <property type="match status" value="1"/>
</dbReference>
<comment type="caution">
    <text evidence="1">The sequence shown here is derived from an EMBL/GenBank/DDBJ whole genome shotgun (WGS) entry which is preliminary data.</text>
</comment>
<dbReference type="EMBL" id="JANJYJ010000005">
    <property type="protein sequence ID" value="KAK3211518.1"/>
    <property type="molecule type" value="Genomic_DNA"/>
</dbReference>
<gene>
    <name evidence="1" type="ORF">Dsin_016224</name>
</gene>
<dbReference type="Proteomes" id="UP001281410">
    <property type="component" value="Unassembled WGS sequence"/>
</dbReference>
<accession>A0AAE0ADH0</accession>
<dbReference type="InterPro" id="IPR040283">
    <property type="entry name" value="DDB_G0292058-like"/>
</dbReference>
<protein>
    <submittedName>
        <fullName evidence="1">Uncharacterized protein</fullName>
    </submittedName>
</protein>
<dbReference type="GO" id="GO:0005886">
    <property type="term" value="C:plasma membrane"/>
    <property type="evidence" value="ECO:0007669"/>
    <property type="project" value="TreeGrafter"/>
</dbReference>
<organism evidence="1 2">
    <name type="scientific">Dipteronia sinensis</name>
    <dbReference type="NCBI Taxonomy" id="43782"/>
    <lineage>
        <taxon>Eukaryota</taxon>
        <taxon>Viridiplantae</taxon>
        <taxon>Streptophyta</taxon>
        <taxon>Embryophyta</taxon>
        <taxon>Tracheophyta</taxon>
        <taxon>Spermatophyta</taxon>
        <taxon>Magnoliopsida</taxon>
        <taxon>eudicotyledons</taxon>
        <taxon>Gunneridae</taxon>
        <taxon>Pentapetalae</taxon>
        <taxon>rosids</taxon>
        <taxon>malvids</taxon>
        <taxon>Sapindales</taxon>
        <taxon>Sapindaceae</taxon>
        <taxon>Hippocastanoideae</taxon>
        <taxon>Acereae</taxon>
        <taxon>Dipteronia</taxon>
    </lineage>
</organism>
<dbReference type="AlphaFoldDB" id="A0AAE0ADH0"/>
<proteinExistence type="predicted"/>
<dbReference type="PANTHER" id="PTHR31414">
    <property type="entry name" value="TRANSMEMBRANE PROTEIN DDB_G0292058"/>
    <property type="match status" value="1"/>
</dbReference>
<dbReference type="GO" id="GO:0009506">
    <property type="term" value="C:plasmodesma"/>
    <property type="evidence" value="ECO:0007669"/>
    <property type="project" value="TreeGrafter"/>
</dbReference>
<keyword evidence="2" id="KW-1185">Reference proteome</keyword>
<evidence type="ECO:0000313" key="1">
    <source>
        <dbReference type="EMBL" id="KAK3211518.1"/>
    </source>
</evidence>
<evidence type="ECO:0000313" key="2">
    <source>
        <dbReference type="Proteomes" id="UP001281410"/>
    </source>
</evidence>